<protein>
    <submittedName>
        <fullName evidence="2">Uncharacterized protein</fullName>
    </submittedName>
</protein>
<dbReference type="Proteomes" id="UP000027138">
    <property type="component" value="Unassembled WGS sequence"/>
</dbReference>
<reference evidence="2 3" key="1">
    <citation type="journal article" date="2014" name="PLoS ONE">
        <title>Global Analysis of Gene Expression Profiles in Physic Nut (Jatropha curcas L.) Seedlings Exposed to Salt Stress.</title>
        <authorList>
            <person name="Zhang L."/>
            <person name="Zhang C."/>
            <person name="Wu P."/>
            <person name="Chen Y."/>
            <person name="Li M."/>
            <person name="Jiang H."/>
            <person name="Wu G."/>
        </authorList>
    </citation>
    <scope>NUCLEOTIDE SEQUENCE [LARGE SCALE GENOMIC DNA]</scope>
    <source>
        <strain evidence="3">cv. GZQX0401</strain>
        <tissue evidence="2">Young leaves</tissue>
    </source>
</reference>
<evidence type="ECO:0000313" key="2">
    <source>
        <dbReference type="EMBL" id="KDP42669.1"/>
    </source>
</evidence>
<sequence length="179" mass="20180">MEYSKFHIEIMNGTRESFKIQQAAIKNLEVQAAKLKTMVADRFQDEECKLDYEETSWEVAPLEEAKPTSEEYNSFEDELNLTFLFLDMTINDNEESEVQLEEALGSPWAGRVWCHACGLVIVQSEVCSEVQRTPHPSRGSQHDSVKVHSQGVSDATPMATARVHDPTAARAMAWSCQTP</sequence>
<feature type="region of interest" description="Disordered" evidence="1">
    <location>
        <begin position="132"/>
        <end position="154"/>
    </location>
</feature>
<organism evidence="2 3">
    <name type="scientific">Jatropha curcas</name>
    <name type="common">Barbados nut</name>
    <dbReference type="NCBI Taxonomy" id="180498"/>
    <lineage>
        <taxon>Eukaryota</taxon>
        <taxon>Viridiplantae</taxon>
        <taxon>Streptophyta</taxon>
        <taxon>Embryophyta</taxon>
        <taxon>Tracheophyta</taxon>
        <taxon>Spermatophyta</taxon>
        <taxon>Magnoliopsida</taxon>
        <taxon>eudicotyledons</taxon>
        <taxon>Gunneridae</taxon>
        <taxon>Pentapetalae</taxon>
        <taxon>rosids</taxon>
        <taxon>fabids</taxon>
        <taxon>Malpighiales</taxon>
        <taxon>Euphorbiaceae</taxon>
        <taxon>Crotonoideae</taxon>
        <taxon>Jatropheae</taxon>
        <taxon>Jatropha</taxon>
    </lineage>
</organism>
<gene>
    <name evidence="2" type="ORF">JCGZ_00173</name>
</gene>
<evidence type="ECO:0000313" key="3">
    <source>
        <dbReference type="Proteomes" id="UP000027138"/>
    </source>
</evidence>
<proteinExistence type="predicted"/>
<name>A0A067LF07_JATCU</name>
<evidence type="ECO:0000256" key="1">
    <source>
        <dbReference type="SAM" id="MobiDB-lite"/>
    </source>
</evidence>
<keyword evidence="3" id="KW-1185">Reference proteome</keyword>
<accession>A0A067LF07</accession>
<dbReference type="AlphaFoldDB" id="A0A067LF07"/>
<dbReference type="EMBL" id="KK914289">
    <property type="protein sequence ID" value="KDP42669.1"/>
    <property type="molecule type" value="Genomic_DNA"/>
</dbReference>